<protein>
    <submittedName>
        <fullName evidence="1">Uncharacterized protein</fullName>
    </submittedName>
</protein>
<sequence>MRYKMSRKIRGGKWFSSRPTMTSREISLSTPGFLSPPVTKSPAAMCRFDCSQRRASEPITAQTNPSAHIHSLDFCKTLKIPMNVLLPVNMQDVSRVNTK</sequence>
<reference evidence="1 2" key="1">
    <citation type="submission" date="2021-06" db="EMBL/GenBank/DDBJ databases">
        <authorList>
            <person name="Palmer J.M."/>
        </authorList>
    </citation>
    <scope>NUCLEOTIDE SEQUENCE [LARGE SCALE GENOMIC DNA]</scope>
    <source>
        <strain evidence="1 2">MEX-2019</strain>
        <tissue evidence="1">Muscle</tissue>
    </source>
</reference>
<comment type="caution">
    <text evidence="1">The sequence shown here is derived from an EMBL/GenBank/DDBJ whole genome shotgun (WGS) entry which is preliminary data.</text>
</comment>
<name>A0AAV9SNN1_9TELE</name>
<dbReference type="EMBL" id="JAHHUM010000125">
    <property type="protein sequence ID" value="KAK5622404.1"/>
    <property type="molecule type" value="Genomic_DNA"/>
</dbReference>
<accession>A0AAV9SNN1</accession>
<evidence type="ECO:0000313" key="1">
    <source>
        <dbReference type="EMBL" id="KAK5622404.1"/>
    </source>
</evidence>
<dbReference type="Proteomes" id="UP001311232">
    <property type="component" value="Unassembled WGS sequence"/>
</dbReference>
<evidence type="ECO:0000313" key="2">
    <source>
        <dbReference type="Proteomes" id="UP001311232"/>
    </source>
</evidence>
<dbReference type="AlphaFoldDB" id="A0AAV9SNN1"/>
<organism evidence="1 2">
    <name type="scientific">Crenichthys baileyi</name>
    <name type="common">White River springfish</name>
    <dbReference type="NCBI Taxonomy" id="28760"/>
    <lineage>
        <taxon>Eukaryota</taxon>
        <taxon>Metazoa</taxon>
        <taxon>Chordata</taxon>
        <taxon>Craniata</taxon>
        <taxon>Vertebrata</taxon>
        <taxon>Euteleostomi</taxon>
        <taxon>Actinopterygii</taxon>
        <taxon>Neopterygii</taxon>
        <taxon>Teleostei</taxon>
        <taxon>Neoteleostei</taxon>
        <taxon>Acanthomorphata</taxon>
        <taxon>Ovalentaria</taxon>
        <taxon>Atherinomorphae</taxon>
        <taxon>Cyprinodontiformes</taxon>
        <taxon>Goodeidae</taxon>
        <taxon>Crenichthys</taxon>
    </lineage>
</organism>
<keyword evidence="2" id="KW-1185">Reference proteome</keyword>
<proteinExistence type="predicted"/>
<gene>
    <name evidence="1" type="ORF">CRENBAI_004222</name>
</gene>